<gene>
    <name evidence="1" type="ORF">AMTR_s00047p00134060</name>
</gene>
<sequence length="172" mass="18649">MESAYDAKALTSLVKGSYAHSKMLHSLILNRSLDVCKPSLGQGMGDHDESLDAHHDLSLSVDAQLSNREALYIEEFDVIPSKIAAAFRKQNSGSYMVRNCDEPHINEAISLGARVPMHGLSEGVSTNMVSSPHDGDNVAGHRGTEFLLGKFSKSSIGKEVREDIDLLDVPLS</sequence>
<evidence type="ECO:0000313" key="2">
    <source>
        <dbReference type="Proteomes" id="UP000017836"/>
    </source>
</evidence>
<evidence type="ECO:0000313" key="1">
    <source>
        <dbReference type="EMBL" id="ERN17774.1"/>
    </source>
</evidence>
<dbReference type="Proteomes" id="UP000017836">
    <property type="component" value="Unassembled WGS sequence"/>
</dbReference>
<organism evidence="1 2">
    <name type="scientific">Amborella trichopoda</name>
    <dbReference type="NCBI Taxonomy" id="13333"/>
    <lineage>
        <taxon>Eukaryota</taxon>
        <taxon>Viridiplantae</taxon>
        <taxon>Streptophyta</taxon>
        <taxon>Embryophyta</taxon>
        <taxon>Tracheophyta</taxon>
        <taxon>Spermatophyta</taxon>
        <taxon>Magnoliopsida</taxon>
        <taxon>Amborellales</taxon>
        <taxon>Amborellaceae</taxon>
        <taxon>Amborella</taxon>
    </lineage>
</organism>
<accession>U5D5Q0</accession>
<proteinExistence type="predicted"/>
<dbReference type="EMBL" id="KI392311">
    <property type="protein sequence ID" value="ERN17774.1"/>
    <property type="molecule type" value="Genomic_DNA"/>
</dbReference>
<dbReference type="Gramene" id="ERN17774">
    <property type="protein sequence ID" value="ERN17774"/>
    <property type="gene ID" value="AMTR_s00047p00134060"/>
</dbReference>
<dbReference type="HOGENOM" id="CLU_1557366_0_0_1"/>
<keyword evidence="2" id="KW-1185">Reference proteome</keyword>
<protein>
    <submittedName>
        <fullName evidence="1">Uncharacterized protein</fullName>
    </submittedName>
</protein>
<dbReference type="AlphaFoldDB" id="U5D5Q0"/>
<reference evidence="2" key="1">
    <citation type="journal article" date="2013" name="Science">
        <title>The Amborella genome and the evolution of flowering plants.</title>
        <authorList>
            <consortium name="Amborella Genome Project"/>
        </authorList>
    </citation>
    <scope>NUCLEOTIDE SEQUENCE [LARGE SCALE GENOMIC DNA]</scope>
</reference>
<name>U5D5Q0_AMBTC</name>